<evidence type="ECO:0000256" key="4">
    <source>
        <dbReference type="SAM" id="MobiDB-lite"/>
    </source>
</evidence>
<comment type="similarity">
    <text evidence="2">Belongs to the NPR1-interactor family.</text>
</comment>
<dbReference type="InterPro" id="IPR031425">
    <property type="entry name" value="NPR1/NH1-interacting"/>
</dbReference>
<comment type="caution">
    <text evidence="5">The sequence shown here is derived from an EMBL/GenBank/DDBJ whole genome shotgun (WGS) entry which is preliminary data.</text>
</comment>
<accession>A0AAV6MHK2</accession>
<evidence type="ECO:0000256" key="1">
    <source>
        <dbReference type="ARBA" id="ARBA00004123"/>
    </source>
</evidence>
<evidence type="ECO:0000313" key="6">
    <source>
        <dbReference type="Proteomes" id="UP000685013"/>
    </source>
</evidence>
<evidence type="ECO:0000256" key="3">
    <source>
        <dbReference type="ARBA" id="ARBA00023242"/>
    </source>
</evidence>
<feature type="compositionally biased region" description="Basic and acidic residues" evidence="4">
    <location>
        <begin position="121"/>
        <end position="138"/>
    </location>
</feature>
<sequence length="138" mass="15559">MEISGKRKRKESDRIDSDDTEIEKFSEIVDNFRAPYNWFRAKITGSGSLTNGHDLNKNHKIVHRDSNRGVDGVWMPCFLVEDFEEQEVIKSWKARALPKSQTADPAAAAAAAAFEAIDGGEEAKKKDDHKELDLRLSL</sequence>
<dbReference type="PANTHER" id="PTHR33669">
    <property type="entry name" value="PROTEIN NEGATIVE REGULATOR OF RESISTANCE"/>
    <property type="match status" value="1"/>
</dbReference>
<evidence type="ECO:0000256" key="2">
    <source>
        <dbReference type="ARBA" id="ARBA00009937"/>
    </source>
</evidence>
<comment type="subcellular location">
    <subcellularLocation>
        <location evidence="1">Nucleus</location>
    </subcellularLocation>
</comment>
<organism evidence="5 6">
    <name type="scientific">Cucurbita argyrosperma subsp. sororia</name>
    <dbReference type="NCBI Taxonomy" id="37648"/>
    <lineage>
        <taxon>Eukaryota</taxon>
        <taxon>Viridiplantae</taxon>
        <taxon>Streptophyta</taxon>
        <taxon>Embryophyta</taxon>
        <taxon>Tracheophyta</taxon>
        <taxon>Spermatophyta</taxon>
        <taxon>Magnoliopsida</taxon>
        <taxon>eudicotyledons</taxon>
        <taxon>Gunneridae</taxon>
        <taxon>Pentapetalae</taxon>
        <taxon>rosids</taxon>
        <taxon>fabids</taxon>
        <taxon>Cucurbitales</taxon>
        <taxon>Cucurbitaceae</taxon>
        <taxon>Cucurbiteae</taxon>
        <taxon>Cucurbita</taxon>
    </lineage>
</organism>
<feature type="non-terminal residue" evidence="5">
    <location>
        <position position="1"/>
    </location>
</feature>
<dbReference type="GO" id="GO:0010112">
    <property type="term" value="P:regulation of systemic acquired resistance"/>
    <property type="evidence" value="ECO:0007669"/>
    <property type="project" value="InterPro"/>
</dbReference>
<dbReference type="PANTHER" id="PTHR33669:SF14">
    <property type="entry name" value="NRR REPRESSOR HOMOLOG 3"/>
    <property type="match status" value="1"/>
</dbReference>
<dbReference type="Proteomes" id="UP000685013">
    <property type="component" value="Chromosome 14"/>
</dbReference>
<gene>
    <name evidence="5" type="ORF">SDJN03_21319</name>
</gene>
<proteinExistence type="inferred from homology"/>
<protein>
    <submittedName>
        <fullName evidence="5">Uncharacterized protein</fullName>
    </submittedName>
</protein>
<keyword evidence="3" id="KW-0539">Nucleus</keyword>
<reference evidence="5 6" key="1">
    <citation type="journal article" date="2021" name="Hortic Res">
        <title>The domestication of Cucurbita argyrosperma as revealed by the genome of its wild relative.</title>
        <authorList>
            <person name="Barrera-Redondo J."/>
            <person name="Sanchez-de la Vega G."/>
            <person name="Aguirre-Liguori J.A."/>
            <person name="Castellanos-Morales G."/>
            <person name="Gutierrez-Guerrero Y.T."/>
            <person name="Aguirre-Dugua X."/>
            <person name="Aguirre-Planter E."/>
            <person name="Tenaillon M.I."/>
            <person name="Lira-Saade R."/>
            <person name="Eguiarte L.E."/>
        </authorList>
    </citation>
    <scope>NUCLEOTIDE SEQUENCE [LARGE SCALE GENOMIC DNA]</scope>
    <source>
        <strain evidence="5">JBR-2021</strain>
    </source>
</reference>
<feature type="region of interest" description="Disordered" evidence="4">
    <location>
        <begin position="119"/>
        <end position="138"/>
    </location>
</feature>
<evidence type="ECO:0000313" key="5">
    <source>
        <dbReference type="EMBL" id="KAG6581317.1"/>
    </source>
</evidence>
<dbReference type="Pfam" id="PF15699">
    <property type="entry name" value="NPR1_interact"/>
    <property type="match status" value="1"/>
</dbReference>
<dbReference type="GO" id="GO:0005634">
    <property type="term" value="C:nucleus"/>
    <property type="evidence" value="ECO:0007669"/>
    <property type="project" value="UniProtKB-SubCell"/>
</dbReference>
<dbReference type="AlphaFoldDB" id="A0AAV6MHK2"/>
<dbReference type="EMBL" id="JAGKQH010000014">
    <property type="protein sequence ID" value="KAG6581317.1"/>
    <property type="molecule type" value="Genomic_DNA"/>
</dbReference>
<keyword evidence="6" id="KW-1185">Reference proteome</keyword>
<name>A0AAV6MHK2_9ROSI</name>